<protein>
    <submittedName>
        <fullName evidence="1">Peroxisome biosynthesis protein pex1</fullName>
    </submittedName>
</protein>
<reference evidence="1" key="1">
    <citation type="submission" date="2022-07" db="EMBL/GenBank/DDBJ databases">
        <title>Phylogenomic reconstructions and comparative analyses of Kickxellomycotina fungi.</title>
        <authorList>
            <person name="Reynolds N.K."/>
            <person name="Stajich J.E."/>
            <person name="Barry K."/>
            <person name="Grigoriev I.V."/>
            <person name="Crous P."/>
            <person name="Smith M.E."/>
        </authorList>
    </citation>
    <scope>NUCLEOTIDE SEQUENCE</scope>
    <source>
        <strain evidence="1">CBS 190363</strain>
    </source>
</reference>
<proteinExistence type="predicted"/>
<evidence type="ECO:0000313" key="2">
    <source>
        <dbReference type="Proteomes" id="UP001139981"/>
    </source>
</evidence>
<evidence type="ECO:0000313" key="1">
    <source>
        <dbReference type="EMBL" id="KAJ2899958.1"/>
    </source>
</evidence>
<keyword evidence="2" id="KW-1185">Reference proteome</keyword>
<name>A0ACC1M8K7_9FUNG</name>
<organism evidence="1 2">
    <name type="scientific">Coemansia aciculifera</name>
    <dbReference type="NCBI Taxonomy" id="417176"/>
    <lineage>
        <taxon>Eukaryota</taxon>
        <taxon>Fungi</taxon>
        <taxon>Fungi incertae sedis</taxon>
        <taxon>Zoopagomycota</taxon>
        <taxon>Kickxellomycotina</taxon>
        <taxon>Kickxellomycetes</taxon>
        <taxon>Kickxellales</taxon>
        <taxon>Kickxellaceae</taxon>
        <taxon>Coemansia</taxon>
    </lineage>
</organism>
<accession>A0ACC1M8K7</accession>
<gene>
    <name evidence="1" type="primary">PEX1</name>
    <name evidence="1" type="ORF">IWW38_000756</name>
</gene>
<dbReference type="Proteomes" id="UP001139981">
    <property type="component" value="Unassembled WGS sequence"/>
</dbReference>
<comment type="caution">
    <text evidence="1">The sequence shown here is derived from an EMBL/GenBank/DDBJ whole genome shotgun (WGS) entry which is preliminary data.</text>
</comment>
<sequence length="892" mass="92068">MVFRLTRGEAAGSTYVGWSGGVSARTGHRDSAGVLSADVLEIDSLYGRQLGLVDGSRVSVEYVADVATCTAAEVEPASADDWEILSLNAGAVEERLLQQARVVAVGQPIVFWLSASTVVHLNTASVTPKTHACCLLANDSEVVVAPRTRQKAAAAAEAVPSSVDSSVVCCMRVAVDVSAADDGVVYANAESSAARFTRSGGGVRIGRAMPGSEDKEEREESAVFARLQASDSVQPGVLLVSPAMLSAGGLAVGELVRVQPTSSTPGDQPIGGSKPAEESLPLVAGMGAFVDEAWLIIDGALAAGGSGGGLLVCGRRGSGKTSVARALAGRASGCHGSRLVYARHIDCASLALEPRAGRAIAEIRAAVRTARASAPALLVLDDLDALAPAASEHGDDRRARRLAEALVDALVGCAGVAVLATAAARAGVHGRVLGAGVFATVREVPAPRAAERELMLAAIASSSAAAPAAGASFAAAAYATEGYAPADLRALYGRAAHEAAARAVAAGDGAVHVTGDDVAAAVAGFRPLALRGVAVQASTTRWADIGGLADTRRQLRETLELPAKYAAVFASSPLRLRSGVLLYGFPGCGKTLLASAVASECGLSFVATKGPELLSKYIGSSEQAVRDLFRRAAAAAPCVLFFDEFDAIAPRRGHDNTGVTDRVVNQFLTEMDGAEGLAGVYVLAATSRPDLIDPALLRPGRLDKAFLCPLPDSEDRADILQRHAARLPTAASIDWRALAARAEHFSGADLQALVYNAFLNAVHEAAAAASNSNSPEEMIDSSSSSSLSAEFSALNHQLSPAERQKLAERLIRLVHSQAVASSDTSSLSSSPTSVPIVSMPHFEAAFDSTHASLAANDRDRYAAIYRAFVNDKKTSIDKPRQSAPIEQRATLA</sequence>
<dbReference type="EMBL" id="JANBVB010000014">
    <property type="protein sequence ID" value="KAJ2899958.1"/>
    <property type="molecule type" value="Genomic_DNA"/>
</dbReference>